<feature type="domain" description="HPt" evidence="3">
    <location>
        <begin position="80"/>
        <end position="175"/>
    </location>
</feature>
<sequence length="175" mass="19346">MQAHDVLVTDDESRLEDFSLLVQNREGGITLLTPNRLQVNFNLASSLLDAMLQLMELRLAQSDVVQDEGIASAGAVADSPAVLLDEYLPLFVETVPDDIKRLYTEAESGDLAALAQTAHRLKGVFAMLNLLPGKLLCETLEQHIKQAKIENDNSKIGDDIRQIDVFVIKLLQHAR</sequence>
<dbReference type="GO" id="GO:0000160">
    <property type="term" value="P:phosphorelay signal transduction system"/>
    <property type="evidence" value="ECO:0007669"/>
    <property type="project" value="UniProtKB-KW"/>
</dbReference>
<dbReference type="CDD" id="cd00088">
    <property type="entry name" value="HPT"/>
    <property type="match status" value="1"/>
</dbReference>
<organism evidence="4">
    <name type="scientific">Acerihabitans sp. KWT182</name>
    <dbReference type="NCBI Taxonomy" id="3157919"/>
    <lineage>
        <taxon>Bacteria</taxon>
        <taxon>Pseudomonadati</taxon>
        <taxon>Pseudomonadota</taxon>
        <taxon>Gammaproteobacteria</taxon>
        <taxon>Enterobacterales</taxon>
        <taxon>Pectobacteriaceae</taxon>
        <taxon>Acerihabitans</taxon>
    </lineage>
</organism>
<evidence type="ECO:0000259" key="3">
    <source>
        <dbReference type="PROSITE" id="PS50894"/>
    </source>
</evidence>
<dbReference type="EMBL" id="CP157947">
    <property type="protein sequence ID" value="XBS71947.1"/>
    <property type="molecule type" value="Genomic_DNA"/>
</dbReference>
<gene>
    <name evidence="4" type="ORF">ABK905_18370</name>
</gene>
<accession>A0AAU7QFG6</accession>
<keyword evidence="2" id="KW-0597">Phosphoprotein</keyword>
<proteinExistence type="predicted"/>
<dbReference type="Pfam" id="PF16359">
    <property type="entry name" value="RcsD_ABL"/>
    <property type="match status" value="1"/>
</dbReference>
<feature type="modified residue" description="Phosphohistidine" evidence="2">
    <location>
        <position position="119"/>
    </location>
</feature>
<name>A0AAU7QFG6_9GAMM</name>
<dbReference type="AlphaFoldDB" id="A0AAU7QFG6"/>
<evidence type="ECO:0000313" key="4">
    <source>
        <dbReference type="EMBL" id="XBS71947.1"/>
    </source>
</evidence>
<dbReference type="Pfam" id="PF01627">
    <property type="entry name" value="Hpt"/>
    <property type="match status" value="1"/>
</dbReference>
<dbReference type="PROSITE" id="PS50894">
    <property type="entry name" value="HPT"/>
    <property type="match status" value="1"/>
</dbReference>
<dbReference type="SUPFAM" id="SSF47226">
    <property type="entry name" value="Histidine-containing phosphotransfer domain, HPT domain"/>
    <property type="match status" value="1"/>
</dbReference>
<dbReference type="InterPro" id="IPR032306">
    <property type="entry name" value="RcsD_ABL"/>
</dbReference>
<dbReference type="InterPro" id="IPR008207">
    <property type="entry name" value="Sig_transdc_His_kin_Hpt_dom"/>
</dbReference>
<protein>
    <submittedName>
        <fullName evidence="4">Hpt domain-containing protein</fullName>
    </submittedName>
</protein>
<evidence type="ECO:0000256" key="2">
    <source>
        <dbReference type="PROSITE-ProRule" id="PRU00110"/>
    </source>
</evidence>
<dbReference type="InterPro" id="IPR036641">
    <property type="entry name" value="HPT_dom_sf"/>
</dbReference>
<evidence type="ECO:0000256" key="1">
    <source>
        <dbReference type="ARBA" id="ARBA00023012"/>
    </source>
</evidence>
<keyword evidence="1" id="KW-0902">Two-component regulatory system</keyword>
<dbReference type="Gene3D" id="1.20.120.160">
    <property type="entry name" value="HPT domain"/>
    <property type="match status" value="1"/>
</dbReference>
<reference evidence="4" key="1">
    <citation type="submission" date="2024-06" db="EMBL/GenBank/DDBJ databases">
        <authorList>
            <person name="Coelho C."/>
            <person name="Bento M."/>
            <person name="Garcia E."/>
            <person name="Camelo A."/>
            <person name="Brandao I."/>
            <person name="Espirito Santo C."/>
            <person name="Trovao J."/>
            <person name="Verissimo A."/>
            <person name="Costa J."/>
            <person name="Tiago I."/>
        </authorList>
    </citation>
    <scope>NUCLEOTIDE SEQUENCE</scope>
    <source>
        <strain evidence="4">KWT182</strain>
    </source>
</reference>
<dbReference type="GO" id="GO:0004672">
    <property type="term" value="F:protein kinase activity"/>
    <property type="evidence" value="ECO:0007669"/>
    <property type="project" value="UniProtKB-ARBA"/>
</dbReference>